<keyword evidence="1" id="KW-0224">Dipeptidase</keyword>
<proteinExistence type="inferred from homology"/>
<dbReference type="InterPro" id="IPR005322">
    <property type="entry name" value="Peptidase_C69"/>
</dbReference>
<dbReference type="EMBL" id="FMZV01000011">
    <property type="protein sequence ID" value="SDD86283.1"/>
    <property type="molecule type" value="Genomic_DNA"/>
</dbReference>
<gene>
    <name evidence="2" type="ORF">SAMN04488239_11162</name>
</gene>
<dbReference type="GO" id="GO:0016805">
    <property type="term" value="F:dipeptidase activity"/>
    <property type="evidence" value="ECO:0007669"/>
    <property type="project" value="UniProtKB-KW"/>
</dbReference>
<keyword evidence="1" id="KW-0645">Protease</keyword>
<dbReference type="Gene3D" id="3.60.60.10">
    <property type="entry name" value="Penicillin V Acylase, Chain A"/>
    <property type="match status" value="1"/>
</dbReference>
<dbReference type="GO" id="GO:0006508">
    <property type="term" value="P:proteolysis"/>
    <property type="evidence" value="ECO:0007669"/>
    <property type="project" value="UniProtKB-KW"/>
</dbReference>
<dbReference type="GO" id="GO:0070004">
    <property type="term" value="F:cysteine-type exopeptidase activity"/>
    <property type="evidence" value="ECO:0007669"/>
    <property type="project" value="InterPro"/>
</dbReference>
<dbReference type="PANTHER" id="PTHR12994:SF17">
    <property type="entry name" value="LD30995P"/>
    <property type="match status" value="1"/>
</dbReference>
<dbReference type="EC" id="3.4.-.-" evidence="1"/>
<dbReference type="Proteomes" id="UP000199628">
    <property type="component" value="Unassembled WGS sequence"/>
</dbReference>
<comment type="similarity">
    <text evidence="1">Belongs to the peptidase C69 family.</text>
</comment>
<evidence type="ECO:0000313" key="3">
    <source>
        <dbReference type="Proteomes" id="UP000199628"/>
    </source>
</evidence>
<dbReference type="STRING" id="639004.SAMN04488239_11162"/>
<dbReference type="Pfam" id="PF03577">
    <property type="entry name" value="Peptidase_C69"/>
    <property type="match status" value="1"/>
</dbReference>
<organism evidence="2 3">
    <name type="scientific">Ruegeria marina</name>
    <dbReference type="NCBI Taxonomy" id="639004"/>
    <lineage>
        <taxon>Bacteria</taxon>
        <taxon>Pseudomonadati</taxon>
        <taxon>Pseudomonadota</taxon>
        <taxon>Alphaproteobacteria</taxon>
        <taxon>Rhodobacterales</taxon>
        <taxon>Roseobacteraceae</taxon>
        <taxon>Ruegeria</taxon>
    </lineage>
</organism>
<evidence type="ECO:0000256" key="1">
    <source>
        <dbReference type="RuleBase" id="RU364089"/>
    </source>
</evidence>
<evidence type="ECO:0000313" key="2">
    <source>
        <dbReference type="EMBL" id="SDD86283.1"/>
    </source>
</evidence>
<reference evidence="3" key="1">
    <citation type="submission" date="2016-10" db="EMBL/GenBank/DDBJ databases">
        <authorList>
            <person name="Varghese N."/>
            <person name="Submissions S."/>
        </authorList>
    </citation>
    <scope>NUCLEOTIDE SEQUENCE [LARGE SCALE GENOMIC DNA]</scope>
    <source>
        <strain evidence="3">CGMCC 1.9108</strain>
    </source>
</reference>
<comment type="catalytic activity">
    <reaction evidence="1">
        <text>an L-aminoacyl-L-amino acid + H2O = 2 an L-alpha-amino acid</text>
        <dbReference type="Rhea" id="RHEA:48940"/>
        <dbReference type="ChEBI" id="CHEBI:15377"/>
        <dbReference type="ChEBI" id="CHEBI:59869"/>
        <dbReference type="ChEBI" id="CHEBI:77460"/>
    </reaction>
</comment>
<accession>A0A1G6Y8G3</accession>
<dbReference type="AlphaFoldDB" id="A0A1G6Y8G3"/>
<dbReference type="OrthoDB" id="5147328at2"/>
<dbReference type="RefSeq" id="WP_093033483.1">
    <property type="nucleotide sequence ID" value="NZ_FMZV01000011.1"/>
</dbReference>
<keyword evidence="3" id="KW-1185">Reference proteome</keyword>
<dbReference type="PANTHER" id="PTHR12994">
    <property type="entry name" value="SECERNIN"/>
    <property type="match status" value="1"/>
</dbReference>
<protein>
    <recommendedName>
        <fullName evidence="1">Dipeptidase</fullName>
        <ecNumber evidence="1">3.4.-.-</ecNumber>
    </recommendedName>
</protein>
<keyword evidence="1" id="KW-0378">Hydrolase</keyword>
<sequence length="475" mass="52506">MSYGIYIGRNHTADGVAYLAGYGDEPSSHWLEICPRAKHPEGATVTVGVTPQADMPGHLSKIPQAPETLRNIRVSYSYYLGVPAPLTNGGLNERGVAVRDIWATSRAELIAMTPKDQTGPNYSDLARIVLERAGTAREGVELIARLIAEHGYSSYGGNSHIIADPDEAWVVIEFAGGKGLWCAERLGPDSIRASRPGYIGEIPYAPDEDYLFPPHFFDTAKEEGWWMPDDGPFHVNRIYGDGKYRWDGVAWIEDEMRKRAAGPGKIGLEDVFWSISTGRLTGDTAGYGQVVPLTHPAHEALRFMWHAAVGPVTAPLLPVFLGQTSVPPAWRQHRYLTAGESHRFLDRRKEARDPDTVSLVPQGIETGGSAFQAFKRLMHLAFQKPDPILEEVWVHWRAVEVQVNARIPDTLRAAERMLDLGEDALAAQVLTEFSQARLAEALADCHALAEAAHARLRALNALNMADKPRMLDQLW</sequence>
<name>A0A1G6Y8G3_9RHOB</name>